<dbReference type="GO" id="GO:0005744">
    <property type="term" value="C:TIM23 mitochondrial import inner membrane translocase complex"/>
    <property type="evidence" value="ECO:0007669"/>
    <property type="project" value="UniProtKB-UniRule"/>
</dbReference>
<accession>A0A1Y1S9C5</accession>
<comment type="subunit">
    <text evidence="1">Component of the TIM23 complex.</text>
</comment>
<evidence type="ECO:0000313" key="3">
    <source>
        <dbReference type="EMBL" id="ORD95075.1"/>
    </source>
</evidence>
<dbReference type="PROSITE" id="PS50969">
    <property type="entry name" value="FCP1"/>
    <property type="match status" value="1"/>
</dbReference>
<dbReference type="PANTHER" id="PTHR12210">
    <property type="entry name" value="DULLARD PROTEIN PHOSPHATASE"/>
    <property type="match status" value="1"/>
</dbReference>
<dbReference type="GO" id="GO:0015031">
    <property type="term" value="P:protein transport"/>
    <property type="evidence" value="ECO:0007669"/>
    <property type="project" value="UniProtKB-KW"/>
</dbReference>
<dbReference type="Pfam" id="PF03031">
    <property type="entry name" value="NIF"/>
    <property type="match status" value="1"/>
</dbReference>
<feature type="domain" description="FCP1 homology" evidence="2">
    <location>
        <begin position="11"/>
        <end position="208"/>
    </location>
</feature>
<keyword evidence="1" id="KW-0809">Transit peptide</keyword>
<keyword evidence="1" id="KW-0653">Protein transport</keyword>
<dbReference type="OrthoDB" id="277011at2759"/>
<dbReference type="AlphaFoldDB" id="A0A1Y1S9C5"/>
<keyword evidence="1" id="KW-0813">Transport</keyword>
<dbReference type="SUPFAM" id="SSF56784">
    <property type="entry name" value="HAD-like"/>
    <property type="match status" value="1"/>
</dbReference>
<evidence type="ECO:0000256" key="1">
    <source>
        <dbReference type="RuleBase" id="RU365079"/>
    </source>
</evidence>
<keyword evidence="1" id="KW-0811">Translocation</keyword>
<dbReference type="InterPro" id="IPR050365">
    <property type="entry name" value="TIM50"/>
</dbReference>
<dbReference type="InterPro" id="IPR023214">
    <property type="entry name" value="HAD_sf"/>
</dbReference>
<dbReference type="InterPro" id="IPR004274">
    <property type="entry name" value="FCP1_dom"/>
</dbReference>
<dbReference type="InterPro" id="IPR036412">
    <property type="entry name" value="HAD-like_sf"/>
</dbReference>
<dbReference type="Proteomes" id="UP000192639">
    <property type="component" value="Unassembled WGS sequence"/>
</dbReference>
<gene>
    <name evidence="3" type="ORF">ECANGB1_2689</name>
</gene>
<reference evidence="3 4" key="1">
    <citation type="journal article" date="2017" name="Environ. Microbiol.">
        <title>Decay of the glycolytic pathway and adaptation to intranuclear parasitism within Enterocytozoonidae microsporidia.</title>
        <authorList>
            <person name="Wiredu Boakye D."/>
            <person name="Jaroenlak P."/>
            <person name="Prachumwat A."/>
            <person name="Williams T.A."/>
            <person name="Bateman K.S."/>
            <person name="Itsathitphaisarn O."/>
            <person name="Sritunyalucksana K."/>
            <person name="Paszkiewicz K.H."/>
            <person name="Moore K.A."/>
            <person name="Stentiford G.D."/>
            <person name="Williams B.A."/>
        </authorList>
    </citation>
    <scope>NUCLEOTIDE SEQUENCE [LARGE SCALE GENOMIC DNA]</scope>
    <source>
        <strain evidence="3 4">GB1</strain>
    </source>
</reference>
<comment type="similarity">
    <text evidence="1">Belongs to the TIM50 family.</text>
</comment>
<keyword evidence="4" id="KW-1185">Reference proteome</keyword>
<comment type="function">
    <text evidence="1">Essential component of the TIM23 complex, a complex that mediates the translocation of transit peptide-containing proteins across the mitochondrial inner membrane.</text>
</comment>
<keyword evidence="1" id="KW-0496">Mitochondrion</keyword>
<evidence type="ECO:0000259" key="2">
    <source>
        <dbReference type="PROSITE" id="PS50969"/>
    </source>
</evidence>
<protein>
    <recommendedName>
        <fullName evidence="1">Mitochondrial import inner membrane translocase subunit TIM50</fullName>
    </recommendedName>
</protein>
<proteinExistence type="inferred from homology"/>
<dbReference type="VEuPathDB" id="MicrosporidiaDB:ECANGB1_2689"/>
<evidence type="ECO:0000313" key="4">
    <source>
        <dbReference type="Proteomes" id="UP000192639"/>
    </source>
</evidence>
<dbReference type="Gene3D" id="3.40.50.1000">
    <property type="entry name" value="HAD superfamily/HAD-like"/>
    <property type="match status" value="1"/>
</dbReference>
<comment type="subcellular location">
    <subcellularLocation>
        <location evidence="1">Mitochondrion inner membrane</location>
        <topology evidence="1">Single-pass membrane protein</topology>
    </subcellularLocation>
</comment>
<dbReference type="SMART" id="SM00577">
    <property type="entry name" value="CPDc"/>
    <property type="match status" value="1"/>
</dbReference>
<organism evidence="3 4">
    <name type="scientific">Enterospora canceri</name>
    <dbReference type="NCBI Taxonomy" id="1081671"/>
    <lineage>
        <taxon>Eukaryota</taxon>
        <taxon>Fungi</taxon>
        <taxon>Fungi incertae sedis</taxon>
        <taxon>Microsporidia</taxon>
        <taxon>Enterocytozoonidae</taxon>
        <taxon>Enterospora</taxon>
    </lineage>
</organism>
<dbReference type="EMBL" id="LWDP01000004">
    <property type="protein sequence ID" value="ORD95075.1"/>
    <property type="molecule type" value="Genomic_DNA"/>
</dbReference>
<comment type="caution">
    <text evidence="3">The sequence shown here is derived from an EMBL/GenBank/DDBJ whole genome shotgun (WGS) entry which is preliminary data.</text>
</comment>
<name>A0A1Y1S9C5_9MICR</name>
<sequence length="242" mass="28557">MLFLKFIHFAYAFYLNTVVLDLDETLISSVHPSQICRCCMYNARFILDNQLLMHPRSHLQHFLEELTSLNLHIIVYTAGTRDYAMAVTKIIDKSKLIKEIYSREDCVLSNRGPNNIRYNYLVYNKDVEKHYSSTNGHCDIFLEMNKNQNGCKACLKNVFIKYNDYLILDDNLVYSGNQNSHVFKIKPNNRHHKMDKELLLILECIKLVKRGVIRKKDAINLYKNRRIGSRMALLRYLRYPLV</sequence>